<feature type="chain" id="PRO_5046373257" evidence="4">
    <location>
        <begin position="22"/>
        <end position="324"/>
    </location>
</feature>
<keyword evidence="3" id="KW-0472">Membrane</keyword>
<dbReference type="InterPro" id="IPR033900">
    <property type="entry name" value="Gram_neg_porin_domain"/>
</dbReference>
<dbReference type="Proteomes" id="UP000838672">
    <property type="component" value="Unassembled WGS sequence"/>
</dbReference>
<dbReference type="EMBL" id="CAKLDI010000001">
    <property type="protein sequence ID" value="CAH0533910.1"/>
    <property type="molecule type" value="Genomic_DNA"/>
</dbReference>
<dbReference type="Pfam" id="PF13609">
    <property type="entry name" value="Porin_4"/>
    <property type="match status" value="1"/>
</dbReference>
<evidence type="ECO:0000313" key="6">
    <source>
        <dbReference type="EMBL" id="CAH0533910.1"/>
    </source>
</evidence>
<protein>
    <submittedName>
        <fullName evidence="6">Porin-like protein H</fullName>
    </submittedName>
</protein>
<keyword evidence="7" id="KW-1185">Reference proteome</keyword>
<dbReference type="RefSeq" id="WP_237466327.1">
    <property type="nucleotide sequence ID" value="NZ_CAKLDI010000001.1"/>
</dbReference>
<name>A0ABN8DVG5_9VIBR</name>
<dbReference type="SUPFAM" id="SSF56935">
    <property type="entry name" value="Porins"/>
    <property type="match status" value="1"/>
</dbReference>
<evidence type="ECO:0000256" key="4">
    <source>
        <dbReference type="SAM" id="SignalP"/>
    </source>
</evidence>
<evidence type="ECO:0000256" key="3">
    <source>
        <dbReference type="ARBA" id="ARBA00023136"/>
    </source>
</evidence>
<evidence type="ECO:0000256" key="2">
    <source>
        <dbReference type="ARBA" id="ARBA00022729"/>
    </source>
</evidence>
<feature type="domain" description="Porin" evidence="5">
    <location>
        <begin position="12"/>
        <end position="305"/>
    </location>
</feature>
<gene>
    <name evidence="6" type="primary">ompH</name>
    <name evidence="6" type="ORF">VST7929_01787</name>
</gene>
<accession>A0ABN8DVG5</accession>
<feature type="signal peptide" evidence="4">
    <location>
        <begin position="1"/>
        <end position="21"/>
    </location>
</feature>
<organism evidence="6 7">
    <name type="scientific">Vibrio stylophorae</name>
    <dbReference type="NCBI Taxonomy" id="659351"/>
    <lineage>
        <taxon>Bacteria</taxon>
        <taxon>Pseudomonadati</taxon>
        <taxon>Pseudomonadota</taxon>
        <taxon>Gammaproteobacteria</taxon>
        <taxon>Vibrionales</taxon>
        <taxon>Vibrionaceae</taxon>
        <taxon>Vibrio</taxon>
    </lineage>
</organism>
<evidence type="ECO:0000256" key="1">
    <source>
        <dbReference type="ARBA" id="ARBA00004571"/>
    </source>
</evidence>
<dbReference type="PANTHER" id="PTHR34501:SF2">
    <property type="entry name" value="OUTER MEMBRANE PORIN F-RELATED"/>
    <property type="match status" value="1"/>
</dbReference>
<dbReference type="PANTHER" id="PTHR34501">
    <property type="entry name" value="PROTEIN YDDL-RELATED"/>
    <property type="match status" value="1"/>
</dbReference>
<sequence length="324" mass="34195">MKKTILALAIPAALVATAANAGVTVYENDATAVQLSGAVEVQYYQKATKAVDSELRIDDGALAIDAAHVINDNLTAFAGLSFIVGEDQNPNGGVTTDGTFVGLSSNFGALSFGRQYLYIDDIGAGVEIELKDAGAISVDLNDQTTSSDTIKYGYQGDNFFVGADYVANQNEGKAKGFDVKAGYDILDNLNLTGYYADFDSAQDTAANVAQKSYQVELRYTLDALYVGASFGNVDKSGAANVDLNSYEVAAAYTLGQNTFGLGYAYTDGTQEANTDYKASSVYGNIVRALNDNVNVYAEVSLEDVKGDAAIDNELGYVAGMEVTF</sequence>
<dbReference type="Gene3D" id="2.40.160.10">
    <property type="entry name" value="Porin"/>
    <property type="match status" value="1"/>
</dbReference>
<dbReference type="CDD" id="cd00342">
    <property type="entry name" value="gram_neg_porins"/>
    <property type="match status" value="1"/>
</dbReference>
<reference evidence="6" key="1">
    <citation type="submission" date="2021-11" db="EMBL/GenBank/DDBJ databases">
        <authorList>
            <person name="Rodrigo-Torres L."/>
            <person name="Arahal R. D."/>
            <person name="Lucena T."/>
        </authorList>
    </citation>
    <scope>NUCLEOTIDE SEQUENCE</scope>
    <source>
        <strain evidence="6">CECT 7929</strain>
    </source>
</reference>
<keyword evidence="2 4" id="KW-0732">Signal</keyword>
<comment type="subcellular location">
    <subcellularLocation>
        <location evidence="1">Cell outer membrane</location>
        <topology evidence="1">Multi-pass membrane protein</topology>
    </subcellularLocation>
</comment>
<comment type="caution">
    <text evidence="6">The sequence shown here is derived from an EMBL/GenBank/DDBJ whole genome shotgun (WGS) entry which is preliminary data.</text>
</comment>
<dbReference type="InterPro" id="IPR023614">
    <property type="entry name" value="Porin_dom_sf"/>
</dbReference>
<dbReference type="InterPro" id="IPR050298">
    <property type="entry name" value="Gram-neg_bact_OMP"/>
</dbReference>
<evidence type="ECO:0000313" key="7">
    <source>
        <dbReference type="Proteomes" id="UP000838672"/>
    </source>
</evidence>
<evidence type="ECO:0000259" key="5">
    <source>
        <dbReference type="Pfam" id="PF13609"/>
    </source>
</evidence>
<proteinExistence type="predicted"/>